<dbReference type="Pfam" id="PF07734">
    <property type="entry name" value="FBA_1"/>
    <property type="match status" value="1"/>
</dbReference>
<dbReference type="InterPro" id="IPR036047">
    <property type="entry name" value="F-box-like_dom_sf"/>
</dbReference>
<dbReference type="Proteomes" id="UP001632038">
    <property type="component" value="Unassembled WGS sequence"/>
</dbReference>
<evidence type="ECO:0000259" key="1">
    <source>
        <dbReference type="SMART" id="SM00256"/>
    </source>
</evidence>
<dbReference type="PANTHER" id="PTHR31672">
    <property type="entry name" value="BNACNNG10540D PROTEIN"/>
    <property type="match status" value="1"/>
</dbReference>
<name>A0ABD3EI41_9LAMI</name>
<proteinExistence type="predicted"/>
<dbReference type="EMBL" id="JAVIJP010000005">
    <property type="protein sequence ID" value="KAL3653924.1"/>
    <property type="molecule type" value="Genomic_DNA"/>
</dbReference>
<keyword evidence="3" id="KW-1185">Reference proteome</keyword>
<dbReference type="SUPFAM" id="SSF81383">
    <property type="entry name" value="F-box domain"/>
    <property type="match status" value="1"/>
</dbReference>
<dbReference type="InterPro" id="IPR006527">
    <property type="entry name" value="F-box-assoc_dom_typ1"/>
</dbReference>
<dbReference type="AlphaFoldDB" id="A0ABD3EI41"/>
<protein>
    <recommendedName>
        <fullName evidence="1">F-box domain-containing protein</fullName>
    </recommendedName>
</protein>
<gene>
    <name evidence="2" type="ORF">CASFOL_003605</name>
</gene>
<organism evidence="2 3">
    <name type="scientific">Castilleja foliolosa</name>
    <dbReference type="NCBI Taxonomy" id="1961234"/>
    <lineage>
        <taxon>Eukaryota</taxon>
        <taxon>Viridiplantae</taxon>
        <taxon>Streptophyta</taxon>
        <taxon>Embryophyta</taxon>
        <taxon>Tracheophyta</taxon>
        <taxon>Spermatophyta</taxon>
        <taxon>Magnoliopsida</taxon>
        <taxon>eudicotyledons</taxon>
        <taxon>Gunneridae</taxon>
        <taxon>Pentapetalae</taxon>
        <taxon>asterids</taxon>
        <taxon>lamiids</taxon>
        <taxon>Lamiales</taxon>
        <taxon>Orobanchaceae</taxon>
        <taxon>Pedicularideae</taxon>
        <taxon>Castillejinae</taxon>
        <taxon>Castilleja</taxon>
    </lineage>
</organism>
<comment type="caution">
    <text evidence="2">The sequence shown here is derived from an EMBL/GenBank/DDBJ whole genome shotgun (WGS) entry which is preliminary data.</text>
</comment>
<sequence>MRSTVRILPYCPIFSPCPTGTVPILLILQMFIRIFFIKLTIETKGQKSSPLYSPTMPTGKLENNLSTNSAAAAALVACEDLMLCVLSRLPVISICRFRSVCKSWNHLLSTQEFIKMQFKLSSGYKNRSFLVHRVDKNERHTISVYNFESNEKNFVHPFIHTRIDIVGCCRGLVCIRRGKGFVFWNPAMNLSKTVSPLQDHHGDDFKVSLGFGYDAEGDDFKVVRILLKDKIGLNHRIWRMCVSCVEVYSVNSDSWTTIDPGFGFQFNNVPKRSDATVNGNPYWVVKVDGNDVLICFDMSKFIFKIVPLSTLDYEKVKPVDVEFVDLNGSLGAFVFTWCNGLVNVWVFDNVEQVWTKSHSVKMNRNLRCLKYWRVLGLRMLPKGQLIVFNSETKFVKDLFNFVHDFEIYVYTPSLAYIQGMEKVTLRKCRLSQCVSRCFHLWCLD</sequence>
<evidence type="ECO:0000313" key="3">
    <source>
        <dbReference type="Proteomes" id="UP001632038"/>
    </source>
</evidence>
<dbReference type="NCBIfam" id="TIGR01640">
    <property type="entry name" value="F_box_assoc_1"/>
    <property type="match status" value="1"/>
</dbReference>
<dbReference type="InterPro" id="IPR050796">
    <property type="entry name" value="SCF_F-box_component"/>
</dbReference>
<evidence type="ECO:0000313" key="2">
    <source>
        <dbReference type="EMBL" id="KAL3653924.1"/>
    </source>
</evidence>
<dbReference type="InterPro" id="IPR017451">
    <property type="entry name" value="F-box-assoc_interact_dom"/>
</dbReference>
<dbReference type="InterPro" id="IPR001810">
    <property type="entry name" value="F-box_dom"/>
</dbReference>
<dbReference type="SMART" id="SM00256">
    <property type="entry name" value="FBOX"/>
    <property type="match status" value="1"/>
</dbReference>
<dbReference type="Gene3D" id="1.20.1280.50">
    <property type="match status" value="1"/>
</dbReference>
<dbReference type="PANTHER" id="PTHR31672:SF13">
    <property type="entry name" value="F-BOX PROTEIN CPR30-LIKE"/>
    <property type="match status" value="1"/>
</dbReference>
<dbReference type="Pfam" id="PF00646">
    <property type="entry name" value="F-box"/>
    <property type="match status" value="1"/>
</dbReference>
<accession>A0ABD3EI41</accession>
<reference evidence="3" key="1">
    <citation type="journal article" date="2024" name="IScience">
        <title>Strigolactones Initiate the Formation of Haustorium-like Structures in Castilleja.</title>
        <authorList>
            <person name="Buerger M."/>
            <person name="Peterson D."/>
            <person name="Chory J."/>
        </authorList>
    </citation>
    <scope>NUCLEOTIDE SEQUENCE [LARGE SCALE GENOMIC DNA]</scope>
</reference>
<feature type="domain" description="F-box" evidence="1">
    <location>
        <begin position="77"/>
        <end position="116"/>
    </location>
</feature>
<dbReference type="CDD" id="cd22157">
    <property type="entry name" value="F-box_AtFBW1-like"/>
    <property type="match status" value="1"/>
</dbReference>